<evidence type="ECO:0000256" key="19">
    <source>
        <dbReference type="SAM" id="MobiDB-lite"/>
    </source>
</evidence>
<evidence type="ECO:0000259" key="21">
    <source>
        <dbReference type="PROSITE" id="PS50011"/>
    </source>
</evidence>
<dbReference type="FunFam" id="1.10.510.10:FF:000213">
    <property type="entry name" value="STE20-related kinase adapter protein alpha isoform X2"/>
    <property type="match status" value="1"/>
</dbReference>
<feature type="region of interest" description="Disordered" evidence="19">
    <location>
        <begin position="55"/>
        <end position="127"/>
    </location>
</feature>
<sequence>MRTGSSSCVKMKNLYIFIAVLLIPWSFALAKYDEFEDGDDIMEYDDNDFAEFEDVNEDAVTESPQRIITTEDDEEEATVELEGQDENQEDFDADTQEGDTESEPYDDEEFEGYEEKPDASPSKNKDPITIVNVPAHLQNSWESYYMEILMVTGLLAYIMNYIIGKNKNNRLAHAWFNTHRELLESNFALVGDDGTSKEATSTGKLNQENEHIYNLWCSGRVCCEGMLIQLKFLKRQDLLNVLARMMRPASDQVQIKVTMNDEDMDTYVFAVGTRKALVRLQKEMQDLSEFCSDKPKSGAKYGLPDSLAILSEMGEVTEGMMDAKMIHFLTHYADKIESVQFSDQFSGPKLMQEEGQLTKLPETKKTLLFTFNVPGSGNTSPKDMESLLPLMSMVIYCIDKAKKFRLNREGKQKADKNRARVEENFLKLTHVQRQEAAQSRREEKKRAEKERIMNEEDPEKQRRLEEAALRREQKKLEKKQMKMKQIKVKAIRSVRSRLPVFFPPELREVKTNADSMSFLVSKPERIRRWVSEKFIVEGLREFELFGEQPPGDTRRKTNEASSESIASSPKRDTMSNFLPDSSCYELLTIIGRGFEDLMVVNLARYKPTGEYVTVRRVNLEACTNEMVTFLQGELHVSKLFNHPNIVPYKATFIADNELWVVTSFMAYGSAKDLICTHFMDGMSELAIAYILQGVLKALDYIHHMGYVHRSVKASHILISVDGKVYLSGLRSNLSMINHGQRLKVVHDFPKYSIKVLPWLSPEVLQQNLQGYDAKSDIYSVGITACELANGHVPFKDMPSTQMLLEKLNGTVPCLLDTTTIPADELTMKTSRSSANYGVGESMAISNVRAANGEPTLHPYLRTFSTYFHNFVEQCLQRNPDFRPSAGTLLNHPFFKQIKRRASEALPELLRPVTPITSFEGTRPQDPSGIFGLVSNLEQLDVDDWEF</sequence>
<evidence type="ECO:0000256" key="7">
    <source>
        <dbReference type="ARBA" id="ARBA00022692"/>
    </source>
</evidence>
<feature type="compositionally biased region" description="Acidic residues" evidence="19">
    <location>
        <begin position="70"/>
        <end position="112"/>
    </location>
</feature>
<keyword evidence="20" id="KW-0732">Signal</keyword>
<name>A0A1V4JQX7_PATFA</name>
<evidence type="ECO:0000256" key="14">
    <source>
        <dbReference type="ARBA" id="ARBA00034746"/>
    </source>
</evidence>
<evidence type="ECO:0000256" key="8">
    <source>
        <dbReference type="ARBA" id="ARBA00022989"/>
    </source>
</evidence>
<dbReference type="GO" id="GO:0005524">
    <property type="term" value="F:ATP binding"/>
    <property type="evidence" value="ECO:0007669"/>
    <property type="project" value="InterPro"/>
</dbReference>
<evidence type="ECO:0000256" key="10">
    <source>
        <dbReference type="ARBA" id="ARBA00023242"/>
    </source>
</evidence>
<reference evidence="22 23" key="1">
    <citation type="submission" date="2016-02" db="EMBL/GenBank/DDBJ databases">
        <title>Band-tailed pigeon sequencing and assembly.</title>
        <authorList>
            <person name="Soares A.E."/>
            <person name="Novak B.J."/>
            <person name="Rice E.S."/>
            <person name="O'Connell B."/>
            <person name="Chang D."/>
            <person name="Weber S."/>
            <person name="Shapiro B."/>
        </authorList>
    </citation>
    <scope>NUCLEOTIDE SEQUENCE [LARGE SCALE GENOMIC DNA]</scope>
    <source>
        <strain evidence="22">BTP2013</strain>
        <tissue evidence="22">Blood</tissue>
    </source>
</reference>
<comment type="subunit">
    <text evidence="4">Component of a trimeric complex composed of STK11/LKB1, STRAD (STRADA or STRADB) and CAB39/MO25 (CAB39/MO25alpha or CAB39L/MO25beta): the complex tethers STK11/LKB1 in the cytoplasm and stimulates its catalytic activity.</text>
</comment>
<dbReference type="PANTHER" id="PTHR12883">
    <property type="entry name" value="ADIPOCYTE-SPECIFIC PROTEIN 4-RELATED"/>
    <property type="match status" value="1"/>
</dbReference>
<dbReference type="PANTHER" id="PTHR12883:SF0">
    <property type="entry name" value="PAT COMPLEX SUBUNIT CCDC47"/>
    <property type="match status" value="1"/>
</dbReference>
<feature type="compositionally biased region" description="Basic and acidic residues" evidence="19">
    <location>
        <begin position="113"/>
        <end position="126"/>
    </location>
</feature>
<dbReference type="GO" id="GO:0030867">
    <property type="term" value="C:rough endoplasmic reticulum membrane"/>
    <property type="evidence" value="ECO:0007669"/>
    <property type="project" value="UniProtKB-SubCell"/>
</dbReference>
<evidence type="ECO:0000256" key="11">
    <source>
        <dbReference type="ARBA" id="ARBA00023306"/>
    </source>
</evidence>
<dbReference type="AlphaFoldDB" id="A0A1V4JQX7"/>
<keyword evidence="8" id="KW-1133">Transmembrane helix</keyword>
<comment type="function">
    <text evidence="12">Pseudokinase which, in complex with CAB39/MO25 (CAB39/MO25alpha or CAB39L/MO25beta), binds to and activates STK11/LKB1. Adopts a closed conformation typical of active protein kinases and binds STK11/LKB1 as a pseudosubstrate, promoting conformational change of STK11/LKB1 in an active conformation.</text>
</comment>
<dbReference type="STRING" id="372326.A0A1V4JQX7"/>
<evidence type="ECO:0000256" key="9">
    <source>
        <dbReference type="ARBA" id="ARBA00023136"/>
    </source>
</evidence>
<evidence type="ECO:0000256" key="18">
    <source>
        <dbReference type="ARBA" id="ARBA00043123"/>
    </source>
</evidence>
<evidence type="ECO:0000256" key="6">
    <source>
        <dbReference type="ARBA" id="ARBA00022553"/>
    </source>
</evidence>
<evidence type="ECO:0000313" key="23">
    <source>
        <dbReference type="Proteomes" id="UP000190648"/>
    </source>
</evidence>
<keyword evidence="7" id="KW-0812">Transmembrane</keyword>
<comment type="similarity">
    <text evidence="14">Belongs to the CCDC47 family.</text>
</comment>
<dbReference type="OrthoDB" id="840771at2759"/>
<keyword evidence="23" id="KW-1185">Reference proteome</keyword>
<keyword evidence="5" id="KW-0963">Cytoplasm</keyword>
<evidence type="ECO:0000256" key="3">
    <source>
        <dbReference type="ARBA" id="ARBA00008874"/>
    </source>
</evidence>
<dbReference type="PROSITE" id="PS50011">
    <property type="entry name" value="PROTEIN_KINASE_DOM"/>
    <property type="match status" value="1"/>
</dbReference>
<organism evidence="22 23">
    <name type="scientific">Patagioenas fasciata monilis</name>
    <dbReference type="NCBI Taxonomy" id="372326"/>
    <lineage>
        <taxon>Eukaryota</taxon>
        <taxon>Metazoa</taxon>
        <taxon>Chordata</taxon>
        <taxon>Craniata</taxon>
        <taxon>Vertebrata</taxon>
        <taxon>Euteleostomi</taxon>
        <taxon>Archelosauria</taxon>
        <taxon>Archosauria</taxon>
        <taxon>Dinosauria</taxon>
        <taxon>Saurischia</taxon>
        <taxon>Theropoda</taxon>
        <taxon>Coelurosauria</taxon>
        <taxon>Aves</taxon>
        <taxon>Neognathae</taxon>
        <taxon>Neoaves</taxon>
        <taxon>Columbimorphae</taxon>
        <taxon>Columbiformes</taxon>
        <taxon>Columbidae</taxon>
        <taxon>Patagioenas</taxon>
    </lineage>
</organism>
<dbReference type="GO" id="GO:0032469">
    <property type="term" value="P:endoplasmic reticulum calcium ion homeostasis"/>
    <property type="evidence" value="ECO:0007669"/>
    <property type="project" value="InterPro"/>
</dbReference>
<dbReference type="SUPFAM" id="SSF56112">
    <property type="entry name" value="Protein kinase-like (PK-like)"/>
    <property type="match status" value="1"/>
</dbReference>
<dbReference type="FunFam" id="3.30.200.20:FF:000130">
    <property type="entry name" value="STE20-related kinase adapter protein alpha"/>
    <property type="match status" value="1"/>
</dbReference>
<keyword evidence="10" id="KW-0539">Nucleus</keyword>
<feature type="region of interest" description="Disordered" evidence="19">
    <location>
        <begin position="431"/>
        <end position="463"/>
    </location>
</feature>
<evidence type="ECO:0000256" key="4">
    <source>
        <dbReference type="ARBA" id="ARBA00011749"/>
    </source>
</evidence>
<dbReference type="Pfam" id="PF00069">
    <property type="entry name" value="Pkinase"/>
    <property type="match status" value="1"/>
</dbReference>
<feature type="signal peptide" evidence="20">
    <location>
        <begin position="1"/>
        <end position="30"/>
    </location>
</feature>
<evidence type="ECO:0000256" key="15">
    <source>
        <dbReference type="ARBA" id="ARBA00034875"/>
    </source>
</evidence>
<dbReference type="Gene3D" id="3.30.200.20">
    <property type="entry name" value="Phosphorylase Kinase, domain 1"/>
    <property type="match status" value="1"/>
</dbReference>
<keyword evidence="9" id="KW-0472">Membrane</keyword>
<dbReference type="GO" id="GO:0005509">
    <property type="term" value="F:calcium ion binding"/>
    <property type="evidence" value="ECO:0007669"/>
    <property type="project" value="InterPro"/>
</dbReference>
<evidence type="ECO:0000256" key="1">
    <source>
        <dbReference type="ARBA" id="ARBA00004123"/>
    </source>
</evidence>
<feature type="region of interest" description="Disordered" evidence="19">
    <location>
        <begin position="546"/>
        <end position="573"/>
    </location>
</feature>
<evidence type="ECO:0000256" key="20">
    <source>
        <dbReference type="SAM" id="SignalP"/>
    </source>
</evidence>
<dbReference type="InterPro" id="IPR011009">
    <property type="entry name" value="Kinase-like_dom_sf"/>
</dbReference>
<evidence type="ECO:0000256" key="17">
    <source>
        <dbReference type="ARBA" id="ARBA00040462"/>
    </source>
</evidence>
<dbReference type="CDD" id="cd08227">
    <property type="entry name" value="PK_STRAD_alpha"/>
    <property type="match status" value="1"/>
</dbReference>
<dbReference type="InterPro" id="IPR012879">
    <property type="entry name" value="CCDC47"/>
</dbReference>
<comment type="similarity">
    <text evidence="3">Belongs to the protein kinase superfamily. STE Ser/Thr protein kinase family. STE20 subfamily.</text>
</comment>
<dbReference type="GO" id="GO:0004672">
    <property type="term" value="F:protein kinase activity"/>
    <property type="evidence" value="ECO:0007669"/>
    <property type="project" value="InterPro"/>
</dbReference>
<evidence type="ECO:0000256" key="12">
    <source>
        <dbReference type="ARBA" id="ARBA00034653"/>
    </source>
</evidence>
<keyword evidence="11" id="KW-0131">Cell cycle</keyword>
<dbReference type="Proteomes" id="UP000190648">
    <property type="component" value="Unassembled WGS sequence"/>
</dbReference>
<evidence type="ECO:0000256" key="13">
    <source>
        <dbReference type="ARBA" id="ARBA00034697"/>
    </source>
</evidence>
<feature type="domain" description="Protein kinase" evidence="21">
    <location>
        <begin position="584"/>
        <end position="894"/>
    </location>
</feature>
<evidence type="ECO:0000313" key="22">
    <source>
        <dbReference type="EMBL" id="OPJ74573.1"/>
    </source>
</evidence>
<accession>A0A1V4JQX7</accession>
<proteinExistence type="inferred from homology"/>
<dbReference type="GO" id="GO:0005634">
    <property type="term" value="C:nucleus"/>
    <property type="evidence" value="ECO:0007669"/>
    <property type="project" value="UniProtKB-SubCell"/>
</dbReference>
<feature type="compositionally biased region" description="Basic and acidic residues" evidence="19">
    <location>
        <begin position="438"/>
        <end position="463"/>
    </location>
</feature>
<dbReference type="Pfam" id="PF07946">
    <property type="entry name" value="CCDC47"/>
    <property type="match status" value="1"/>
</dbReference>
<evidence type="ECO:0000256" key="16">
    <source>
        <dbReference type="ARBA" id="ARBA00034902"/>
    </source>
</evidence>
<comment type="caution">
    <text evidence="22">The sequence shown here is derived from an EMBL/GenBank/DDBJ whole genome shotgun (WGS) entry which is preliminary data.</text>
</comment>
<dbReference type="Gene3D" id="1.10.510.10">
    <property type="entry name" value="Transferase(Phosphotransferase) domain 1"/>
    <property type="match status" value="1"/>
</dbReference>
<gene>
    <name evidence="22" type="primary">CCDC47</name>
    <name evidence="22" type="ORF">AV530_001417</name>
</gene>
<dbReference type="InterPro" id="IPR000719">
    <property type="entry name" value="Prot_kinase_dom"/>
</dbReference>
<evidence type="ECO:0000256" key="2">
    <source>
        <dbReference type="ARBA" id="ARBA00004496"/>
    </source>
</evidence>
<evidence type="ECO:0000256" key="5">
    <source>
        <dbReference type="ARBA" id="ARBA00022490"/>
    </source>
</evidence>
<protein>
    <recommendedName>
        <fullName evidence="15">PAT complex subunit CCDC47</fullName>
    </recommendedName>
    <alternativeName>
        <fullName evidence="16">Coiled-coil domain-containing protein 47</fullName>
    </alternativeName>
    <alternativeName>
        <fullName evidence="18">STE20-related adapter protein</fullName>
    </alternativeName>
    <alternativeName>
        <fullName evidence="17">STE20-related kinase adapter protein alpha</fullName>
    </alternativeName>
</protein>
<keyword evidence="6" id="KW-0597">Phosphoprotein</keyword>
<dbReference type="GO" id="GO:0032991">
    <property type="term" value="C:protein-containing complex"/>
    <property type="evidence" value="ECO:0007669"/>
    <property type="project" value="UniProtKB-ARBA"/>
</dbReference>
<feature type="chain" id="PRO_5013138800" description="PAT complex subunit CCDC47" evidence="20">
    <location>
        <begin position="31"/>
        <end position="946"/>
    </location>
</feature>
<comment type="subcellular location">
    <subcellularLocation>
        <location evidence="2">Cytoplasm</location>
    </subcellularLocation>
    <subcellularLocation>
        <location evidence="1">Nucleus</location>
    </subcellularLocation>
    <subcellularLocation>
        <location evidence="13">Rough endoplasmic reticulum membrane</location>
        <topology evidence="13">Single-pass type I membrane protein</topology>
    </subcellularLocation>
</comment>
<dbReference type="EMBL" id="LSYS01006700">
    <property type="protein sequence ID" value="OPJ74573.1"/>
    <property type="molecule type" value="Genomic_DNA"/>
</dbReference>